<dbReference type="EMBL" id="BQNB010014833">
    <property type="protein sequence ID" value="GJT32925.1"/>
    <property type="molecule type" value="Genomic_DNA"/>
</dbReference>
<accession>A0ABQ5D0Q0</accession>
<organism evidence="1 2">
    <name type="scientific">Tanacetum coccineum</name>
    <dbReference type="NCBI Taxonomy" id="301880"/>
    <lineage>
        <taxon>Eukaryota</taxon>
        <taxon>Viridiplantae</taxon>
        <taxon>Streptophyta</taxon>
        <taxon>Embryophyta</taxon>
        <taxon>Tracheophyta</taxon>
        <taxon>Spermatophyta</taxon>
        <taxon>Magnoliopsida</taxon>
        <taxon>eudicotyledons</taxon>
        <taxon>Gunneridae</taxon>
        <taxon>Pentapetalae</taxon>
        <taxon>asterids</taxon>
        <taxon>campanulids</taxon>
        <taxon>Asterales</taxon>
        <taxon>Asteraceae</taxon>
        <taxon>Asteroideae</taxon>
        <taxon>Anthemideae</taxon>
        <taxon>Anthemidinae</taxon>
        <taxon>Tanacetum</taxon>
    </lineage>
</organism>
<comment type="caution">
    <text evidence="1">The sequence shown here is derived from an EMBL/GenBank/DDBJ whole genome shotgun (WGS) entry which is preliminary data.</text>
</comment>
<proteinExistence type="predicted"/>
<sequence length="153" mass="18235">MAFNEFNYLLKVDPELFTYDIERTENYDDYMNEFNDEFEEPWDEDGVPYEIGDHICEPFCFKNGRTKWPICSSNEDGFCNVIMEYLVKISKKARILELKRRHLKITILTSYTPYPSRKIRRICAFTSQKTTKETSSIAVPKKDSIYARIKQRN</sequence>
<evidence type="ECO:0000313" key="1">
    <source>
        <dbReference type="EMBL" id="GJT32925.1"/>
    </source>
</evidence>
<evidence type="ECO:0000313" key="2">
    <source>
        <dbReference type="Proteomes" id="UP001151760"/>
    </source>
</evidence>
<reference evidence="1" key="2">
    <citation type="submission" date="2022-01" db="EMBL/GenBank/DDBJ databases">
        <authorList>
            <person name="Yamashiro T."/>
            <person name="Shiraishi A."/>
            <person name="Satake H."/>
            <person name="Nakayama K."/>
        </authorList>
    </citation>
    <scope>NUCLEOTIDE SEQUENCE</scope>
</reference>
<protein>
    <submittedName>
        <fullName evidence="1">Uncharacterized protein</fullName>
    </submittedName>
</protein>
<name>A0ABQ5D0Q0_9ASTR</name>
<gene>
    <name evidence="1" type="ORF">Tco_0923344</name>
</gene>
<reference evidence="1" key="1">
    <citation type="journal article" date="2022" name="Int. J. Mol. Sci.">
        <title>Draft Genome of Tanacetum Coccineum: Genomic Comparison of Closely Related Tanacetum-Family Plants.</title>
        <authorList>
            <person name="Yamashiro T."/>
            <person name="Shiraishi A."/>
            <person name="Nakayama K."/>
            <person name="Satake H."/>
        </authorList>
    </citation>
    <scope>NUCLEOTIDE SEQUENCE</scope>
</reference>
<keyword evidence="2" id="KW-1185">Reference proteome</keyword>
<dbReference type="Proteomes" id="UP001151760">
    <property type="component" value="Unassembled WGS sequence"/>
</dbReference>